<reference evidence="9" key="1">
    <citation type="submission" date="2015-09" db="EMBL/GenBank/DDBJ databases">
        <authorList>
            <person name="Rodrigo-Torres Lidia"/>
            <person name="Arahal R.David."/>
        </authorList>
    </citation>
    <scope>NUCLEOTIDE SEQUENCE [LARGE SCALE GENOMIC DNA]</scope>
    <source>
        <strain evidence="9">CECT 5114</strain>
    </source>
</reference>
<dbReference type="Proteomes" id="UP000051184">
    <property type="component" value="Unassembled WGS sequence"/>
</dbReference>
<keyword evidence="9" id="KW-1185">Reference proteome</keyword>
<evidence type="ECO:0000313" key="8">
    <source>
        <dbReference type="EMBL" id="CUK27605.1"/>
    </source>
</evidence>
<feature type="transmembrane region" description="Helical" evidence="7">
    <location>
        <begin position="42"/>
        <end position="59"/>
    </location>
</feature>
<keyword evidence="3" id="KW-1003">Cell membrane</keyword>
<sequence length="506" mass="55675">MGETRSRLMKGALWIAIGRLLANALGLISTLILARILVPEDFGLVAISTAFMAILTSITDMPVSEALIQHKDPKKDHFHTAFTISAIRGAIIGLAMVFCAGPVAQFYGDERLREILQVLALGVFLLSLLNPRLILFQRELVFHQIFIMQISEKAVGFIAAVAVALIYQSYWALIIGALASEMTRVLLSYVLRPFLPRFTLLHWRELLSFSIWLTLGNCAQALNWRANPLVYGAVLPTNFMGLYGFGNRVTGVLFDQLDQPIRQTLYPAFSRLNSDIPALGRAYLRAQGILCLVVFPFATAIIFLAAPLVTIAVGDKWLLAVPVIQIQAMMSAAQSMVALQPIAMATDNTKKLFYRSVRVIIVRWPIVGIAIWVAWPFGPNNVLIAAMLGSLVATAVNVVWNMTLVRSIAEIPLRNQLGLGLRPVLACIATALVLSGLGTMLPMTQSSLIGQFLQLLAFAFAGLACYAISIAILWRVHGKPKSAEVDLTEMIVGFYRKLQKRLKMQS</sequence>
<feature type="transmembrane region" description="Helical" evidence="7">
    <location>
        <begin position="360"/>
        <end position="377"/>
    </location>
</feature>
<feature type="transmembrane region" description="Helical" evidence="7">
    <location>
        <begin position="289"/>
        <end position="311"/>
    </location>
</feature>
<evidence type="ECO:0000256" key="3">
    <source>
        <dbReference type="ARBA" id="ARBA00022475"/>
    </source>
</evidence>
<evidence type="ECO:0000256" key="6">
    <source>
        <dbReference type="ARBA" id="ARBA00023136"/>
    </source>
</evidence>
<dbReference type="AlphaFoldDB" id="A0A0P1IVC9"/>
<evidence type="ECO:0000313" key="9">
    <source>
        <dbReference type="Proteomes" id="UP000051184"/>
    </source>
</evidence>
<organism evidence="8 9">
    <name type="scientific">Cognatishimia activa</name>
    <dbReference type="NCBI Taxonomy" id="1715691"/>
    <lineage>
        <taxon>Bacteria</taxon>
        <taxon>Pseudomonadati</taxon>
        <taxon>Pseudomonadota</taxon>
        <taxon>Alphaproteobacteria</taxon>
        <taxon>Rhodobacterales</taxon>
        <taxon>Paracoccaceae</taxon>
        <taxon>Cognatishimia</taxon>
    </lineage>
</organism>
<dbReference type="OrthoDB" id="9770347at2"/>
<comment type="subcellular location">
    <subcellularLocation>
        <location evidence="1">Cell membrane</location>
        <topology evidence="1">Multi-pass membrane protein</topology>
    </subcellularLocation>
</comment>
<keyword evidence="4 7" id="KW-0812">Transmembrane</keyword>
<comment type="similarity">
    <text evidence="2">Belongs to the polysaccharide synthase family.</text>
</comment>
<keyword evidence="5 7" id="KW-1133">Transmembrane helix</keyword>
<gene>
    <name evidence="8" type="primary">wzxC_2</name>
    <name evidence="8" type="ORF">TA5114_03433</name>
</gene>
<feature type="transmembrane region" description="Helical" evidence="7">
    <location>
        <begin position="12"/>
        <end position="36"/>
    </location>
</feature>
<evidence type="ECO:0000256" key="7">
    <source>
        <dbReference type="SAM" id="Phobius"/>
    </source>
</evidence>
<feature type="transmembrane region" description="Helical" evidence="7">
    <location>
        <begin position="317"/>
        <end position="339"/>
    </location>
</feature>
<protein>
    <submittedName>
        <fullName evidence="8">Lipopolysaccharide biosynthesis protein WzxC</fullName>
    </submittedName>
</protein>
<feature type="transmembrane region" description="Helical" evidence="7">
    <location>
        <begin position="383"/>
        <end position="405"/>
    </location>
</feature>
<feature type="transmembrane region" description="Helical" evidence="7">
    <location>
        <begin position="155"/>
        <end position="180"/>
    </location>
</feature>
<dbReference type="PANTHER" id="PTHR30250:SF10">
    <property type="entry name" value="LIPOPOLYSACCHARIDE BIOSYNTHESIS PROTEIN WZXC"/>
    <property type="match status" value="1"/>
</dbReference>
<evidence type="ECO:0000256" key="1">
    <source>
        <dbReference type="ARBA" id="ARBA00004651"/>
    </source>
</evidence>
<feature type="transmembrane region" description="Helical" evidence="7">
    <location>
        <begin position="452"/>
        <end position="474"/>
    </location>
</feature>
<feature type="transmembrane region" description="Helical" evidence="7">
    <location>
        <begin position="417"/>
        <end position="440"/>
    </location>
</feature>
<dbReference type="InterPro" id="IPR050833">
    <property type="entry name" value="Poly_Biosynth_Transport"/>
</dbReference>
<dbReference type="EMBL" id="CYUE01000025">
    <property type="protein sequence ID" value="CUK27605.1"/>
    <property type="molecule type" value="Genomic_DNA"/>
</dbReference>
<evidence type="ECO:0000256" key="4">
    <source>
        <dbReference type="ARBA" id="ARBA00022692"/>
    </source>
</evidence>
<name>A0A0P1IVC9_9RHOB</name>
<keyword evidence="6 7" id="KW-0472">Membrane</keyword>
<proteinExistence type="inferred from homology"/>
<dbReference type="STRING" id="1715691.TA5113_02572"/>
<feature type="transmembrane region" description="Helical" evidence="7">
    <location>
        <begin position="115"/>
        <end position="135"/>
    </location>
</feature>
<accession>A0A0P1IVC9</accession>
<dbReference type="CDD" id="cd13127">
    <property type="entry name" value="MATE_tuaB_like"/>
    <property type="match status" value="1"/>
</dbReference>
<feature type="transmembrane region" description="Helical" evidence="7">
    <location>
        <begin position="80"/>
        <end position="103"/>
    </location>
</feature>
<dbReference type="PANTHER" id="PTHR30250">
    <property type="entry name" value="PST FAMILY PREDICTED COLANIC ACID TRANSPORTER"/>
    <property type="match status" value="1"/>
</dbReference>
<evidence type="ECO:0000256" key="5">
    <source>
        <dbReference type="ARBA" id="ARBA00022989"/>
    </source>
</evidence>
<evidence type="ECO:0000256" key="2">
    <source>
        <dbReference type="ARBA" id="ARBA00007430"/>
    </source>
</evidence>
<dbReference type="Pfam" id="PF13440">
    <property type="entry name" value="Polysacc_synt_3"/>
    <property type="match status" value="1"/>
</dbReference>
<dbReference type="GO" id="GO:0005886">
    <property type="term" value="C:plasma membrane"/>
    <property type="evidence" value="ECO:0007669"/>
    <property type="project" value="UniProtKB-SubCell"/>
</dbReference>